<evidence type="ECO:0000256" key="3">
    <source>
        <dbReference type="ARBA" id="ARBA00022989"/>
    </source>
</evidence>
<keyword evidence="5" id="KW-1003">Cell membrane</keyword>
<keyword evidence="5" id="KW-0653">Protein transport</keyword>
<organism evidence="6 7">
    <name type="scientific">Algisphaera agarilytica</name>
    <dbReference type="NCBI Taxonomy" id="1385975"/>
    <lineage>
        <taxon>Bacteria</taxon>
        <taxon>Pseudomonadati</taxon>
        <taxon>Planctomycetota</taxon>
        <taxon>Phycisphaerae</taxon>
        <taxon>Phycisphaerales</taxon>
        <taxon>Phycisphaeraceae</taxon>
        <taxon>Algisphaera</taxon>
    </lineage>
</organism>
<dbReference type="PANTHER" id="PTHR30371:SF0">
    <property type="entry name" value="SEC-INDEPENDENT PROTEIN TRANSLOCASE PROTEIN TATC, CHLOROPLASTIC-RELATED"/>
    <property type="match status" value="1"/>
</dbReference>
<feature type="transmembrane region" description="Helical" evidence="5">
    <location>
        <begin position="30"/>
        <end position="57"/>
    </location>
</feature>
<comment type="subcellular location">
    <subcellularLocation>
        <location evidence="5">Cell membrane</location>
        <topology evidence="5">Multi-pass membrane protein</topology>
    </subcellularLocation>
    <subcellularLocation>
        <location evidence="1">Membrane</location>
        <topology evidence="1">Multi-pass membrane protein</topology>
    </subcellularLocation>
</comment>
<dbReference type="GO" id="GO:0009977">
    <property type="term" value="F:proton motive force dependent protein transmembrane transporter activity"/>
    <property type="evidence" value="ECO:0007669"/>
    <property type="project" value="TreeGrafter"/>
</dbReference>
<dbReference type="GO" id="GO:0065002">
    <property type="term" value="P:intracellular protein transmembrane transport"/>
    <property type="evidence" value="ECO:0007669"/>
    <property type="project" value="TreeGrafter"/>
</dbReference>
<sequence>MPLDQSGDLVNESDISMPLGDHLEELRMRLIFAGIGIVVAAGVTFYFVFDLIGWLAQPLLQAQDTMGFPAQTLVTDATAGFTSVILPVGIIAAALLASPWVIYQGWKFVSVGLYSHEKKAVYILTPFSTLMTVLAVSFTYYILLPISLLFFLQFATYFPKVELSSPNPLWGIILDAYGGDKTPPVDAGDQLSTDEPVELPLFPVLGEDPVEPAEGAMWINAQEGKLKALVNGEVRIIGLRSDRLINPLPQLGEYVKFAAMLMFGVTLAFQLPVVMLVLGWTHLFDPKAIASLRKYALFVAFAAGAILTPTDMLSMFVLAVPLYVLFEVGLIMMKIADRGGSSAPDEL</sequence>
<comment type="function">
    <text evidence="5">Part of the twin-arginine translocation (Tat) system that transports large folded proteins containing a characteristic twin-arginine motif in their signal peptide across membranes.</text>
</comment>
<comment type="caution">
    <text evidence="5">Lacks conserved residue(s) required for the propagation of feature annotation.</text>
</comment>
<dbReference type="GO" id="GO:0033281">
    <property type="term" value="C:TAT protein transport complex"/>
    <property type="evidence" value="ECO:0007669"/>
    <property type="project" value="UniProtKB-UniRule"/>
</dbReference>
<dbReference type="PANTHER" id="PTHR30371">
    <property type="entry name" value="SEC-INDEPENDENT PROTEIN TRANSLOCASE PROTEIN TATC"/>
    <property type="match status" value="1"/>
</dbReference>
<keyword evidence="7" id="KW-1185">Reference proteome</keyword>
<dbReference type="AlphaFoldDB" id="A0A7X0H9G4"/>
<dbReference type="RefSeq" id="WP_184679313.1">
    <property type="nucleotide sequence ID" value="NZ_JACHGY010000002.1"/>
</dbReference>
<dbReference type="PRINTS" id="PR01840">
    <property type="entry name" value="TATCFAMILY"/>
</dbReference>
<feature type="transmembrane region" description="Helical" evidence="5">
    <location>
        <begin position="121"/>
        <end position="143"/>
    </location>
</feature>
<feature type="transmembrane region" description="Helical" evidence="5">
    <location>
        <begin position="257"/>
        <end position="280"/>
    </location>
</feature>
<dbReference type="HAMAP" id="MF_00902">
    <property type="entry name" value="TatC"/>
    <property type="match status" value="1"/>
</dbReference>
<dbReference type="Proteomes" id="UP000541810">
    <property type="component" value="Unassembled WGS sequence"/>
</dbReference>
<evidence type="ECO:0000256" key="2">
    <source>
        <dbReference type="ARBA" id="ARBA00022692"/>
    </source>
</evidence>
<comment type="subunit">
    <text evidence="5">Forms a complex with TatA.</text>
</comment>
<evidence type="ECO:0000256" key="1">
    <source>
        <dbReference type="ARBA" id="ARBA00004141"/>
    </source>
</evidence>
<keyword evidence="5" id="KW-0813">Transport</keyword>
<comment type="caution">
    <text evidence="6">The sequence shown here is derived from an EMBL/GenBank/DDBJ whole genome shotgun (WGS) entry which is preliminary data.</text>
</comment>
<evidence type="ECO:0000256" key="5">
    <source>
        <dbReference type="HAMAP-Rule" id="MF_00902"/>
    </source>
</evidence>
<dbReference type="InterPro" id="IPR002033">
    <property type="entry name" value="TatC"/>
</dbReference>
<feature type="transmembrane region" description="Helical" evidence="5">
    <location>
        <begin position="292"/>
        <end position="309"/>
    </location>
</feature>
<dbReference type="Pfam" id="PF00902">
    <property type="entry name" value="TatC"/>
    <property type="match status" value="2"/>
</dbReference>
<keyword evidence="4 5" id="KW-0472">Membrane</keyword>
<comment type="similarity">
    <text evidence="5">Belongs to the TatC family.</text>
</comment>
<evidence type="ECO:0000256" key="4">
    <source>
        <dbReference type="ARBA" id="ARBA00023136"/>
    </source>
</evidence>
<proteinExistence type="inferred from homology"/>
<name>A0A7X0H9G4_9BACT</name>
<evidence type="ECO:0000313" key="6">
    <source>
        <dbReference type="EMBL" id="MBB6431723.1"/>
    </source>
</evidence>
<evidence type="ECO:0000313" key="7">
    <source>
        <dbReference type="Proteomes" id="UP000541810"/>
    </source>
</evidence>
<reference evidence="6 7" key="1">
    <citation type="submission" date="2020-08" db="EMBL/GenBank/DDBJ databases">
        <title>Genomic Encyclopedia of Type Strains, Phase IV (KMG-IV): sequencing the most valuable type-strain genomes for metagenomic binning, comparative biology and taxonomic classification.</title>
        <authorList>
            <person name="Goeker M."/>
        </authorList>
    </citation>
    <scope>NUCLEOTIDE SEQUENCE [LARGE SCALE GENOMIC DNA]</scope>
    <source>
        <strain evidence="6 7">DSM 103725</strain>
    </source>
</reference>
<dbReference type="EMBL" id="JACHGY010000002">
    <property type="protein sequence ID" value="MBB6431723.1"/>
    <property type="molecule type" value="Genomic_DNA"/>
</dbReference>
<keyword evidence="2 5" id="KW-0812">Transmembrane</keyword>
<keyword evidence="3 5" id="KW-1133">Transmembrane helix</keyword>
<protein>
    <recommendedName>
        <fullName evidence="5">Sec-independent protein translocase protein TatC</fullName>
    </recommendedName>
</protein>
<feature type="transmembrane region" description="Helical" evidence="5">
    <location>
        <begin position="77"/>
        <end position="101"/>
    </location>
</feature>
<keyword evidence="5" id="KW-0811">Translocation</keyword>
<gene>
    <name evidence="5" type="primary">tatC</name>
    <name evidence="6" type="ORF">HNQ40_003606</name>
</gene>
<dbReference type="GO" id="GO:0043953">
    <property type="term" value="P:protein transport by the Tat complex"/>
    <property type="evidence" value="ECO:0007669"/>
    <property type="project" value="UniProtKB-UniRule"/>
</dbReference>
<accession>A0A7X0H9G4</accession>